<feature type="binding site" evidence="5">
    <location>
        <position position="221"/>
    </location>
    <ligand>
        <name>ATP</name>
        <dbReference type="ChEBI" id="CHEBI:30616"/>
    </ligand>
</feature>
<name>A0A1I5PR84_9EURY</name>
<dbReference type="InterPro" id="IPR003593">
    <property type="entry name" value="AAA+_ATPase"/>
</dbReference>
<comment type="similarity">
    <text evidence="1 5">Belongs to the CDC6/cdc18 family.</text>
</comment>
<dbReference type="GO" id="GO:0005524">
    <property type="term" value="F:ATP binding"/>
    <property type="evidence" value="ECO:0007669"/>
    <property type="project" value="UniProtKB-UniRule"/>
</dbReference>
<reference evidence="9" key="1">
    <citation type="submission" date="2016-10" db="EMBL/GenBank/DDBJ databases">
        <authorList>
            <person name="Varghese N."/>
            <person name="Submissions S."/>
        </authorList>
    </citation>
    <scope>NUCLEOTIDE SEQUENCE [LARGE SCALE GENOMIC DNA]</scope>
    <source>
        <strain evidence="9">CGMCC 1.10329</strain>
    </source>
</reference>
<evidence type="ECO:0000256" key="2">
    <source>
        <dbReference type="ARBA" id="ARBA00022705"/>
    </source>
</evidence>
<evidence type="ECO:0000256" key="5">
    <source>
        <dbReference type="HAMAP-Rule" id="MF_01407"/>
    </source>
</evidence>
<evidence type="ECO:0000256" key="4">
    <source>
        <dbReference type="ARBA" id="ARBA00022840"/>
    </source>
</evidence>
<dbReference type="CDD" id="cd00009">
    <property type="entry name" value="AAA"/>
    <property type="match status" value="1"/>
</dbReference>
<dbReference type="InterPro" id="IPR027417">
    <property type="entry name" value="P-loop_NTPase"/>
</dbReference>
<protein>
    <recommendedName>
        <fullName evidence="5">ORC1-type DNA replication protein</fullName>
    </recommendedName>
</protein>
<dbReference type="HAMAP" id="MF_01407">
    <property type="entry name" value="ORC1_type_DNA_replic_protein"/>
    <property type="match status" value="1"/>
</dbReference>
<dbReference type="PANTHER" id="PTHR10763:SF26">
    <property type="entry name" value="CELL DIVISION CONTROL PROTEIN 6 HOMOLOG"/>
    <property type="match status" value="1"/>
</dbReference>
<dbReference type="EMBL" id="FOXI01000003">
    <property type="protein sequence ID" value="SFP36086.1"/>
    <property type="molecule type" value="Genomic_DNA"/>
</dbReference>
<organism evidence="8 9">
    <name type="scientific">Halolamina pelagica</name>
    <dbReference type="NCBI Taxonomy" id="699431"/>
    <lineage>
        <taxon>Archaea</taxon>
        <taxon>Methanobacteriati</taxon>
        <taxon>Methanobacteriota</taxon>
        <taxon>Stenosarchaea group</taxon>
        <taxon>Halobacteria</taxon>
        <taxon>Halobacteriales</taxon>
        <taxon>Haloferacaceae</taxon>
    </lineage>
</organism>
<dbReference type="InterPro" id="IPR036390">
    <property type="entry name" value="WH_DNA-bd_sf"/>
</dbReference>
<dbReference type="InterPro" id="IPR014277">
    <property type="entry name" value="Orc1/Cdc6_arc"/>
</dbReference>
<dbReference type="GO" id="GO:0051301">
    <property type="term" value="P:cell division"/>
    <property type="evidence" value="ECO:0007669"/>
    <property type="project" value="UniProtKB-KW"/>
</dbReference>
<dbReference type="Gene3D" id="3.40.50.300">
    <property type="entry name" value="P-loop containing nucleotide triphosphate hydrolases"/>
    <property type="match status" value="1"/>
</dbReference>
<dbReference type="NCBIfam" id="NF001624">
    <property type="entry name" value="PRK00411.1-2"/>
    <property type="match status" value="1"/>
</dbReference>
<feature type="domain" description="AAA+ ATPase" evidence="6">
    <location>
        <begin position="53"/>
        <end position="210"/>
    </location>
</feature>
<evidence type="ECO:0000313" key="9">
    <source>
        <dbReference type="Proteomes" id="UP000183769"/>
    </source>
</evidence>
<sequence length="375" mass="42317">MTGDPDGMLSWDESVFRDESVFEVDYVPETFKHRESQLESLKYALRPAVRGSRPLNTVIRGPPGTGKTTAVQKLFGELGVEAPNVRTVRVNCQVDSTRYAVFSRLFQSVFDYEPPSSGVSFKKLFEQVTDRLVEEDEVLIVALDDVNYLFYENEASDTMYSLLRAHETHAGARIGVVVVSSDLSLSVMDELDSRVQSVFRPEDIYFPPYDAPEIVDILRERVERGFHEGVLSAPELDRVAELTAESGDLRVGIDLLRRAGLNAEMRGSRTVSEEDIEDAYERSKYVHLARSLRELSESERALVRVVAEHAGEQAGDVYEAFHQETDLGYTRYSEIVKKLEQLGVLETEYADVEGRGRSRSLSLAYEPEAVLDRLE</sequence>
<dbReference type="PANTHER" id="PTHR10763">
    <property type="entry name" value="CELL DIVISION CONTROL PROTEIN 6-RELATED"/>
    <property type="match status" value="1"/>
</dbReference>
<dbReference type="SMART" id="SM01074">
    <property type="entry name" value="Cdc6_C"/>
    <property type="match status" value="1"/>
</dbReference>
<accession>A0A1I5PR84</accession>
<keyword evidence="8" id="KW-0132">Cell division</keyword>
<dbReference type="AlphaFoldDB" id="A0A1I5PR84"/>
<dbReference type="InterPro" id="IPR036388">
    <property type="entry name" value="WH-like_DNA-bd_sf"/>
</dbReference>
<keyword evidence="2 5" id="KW-0235">DNA replication</keyword>
<dbReference type="NCBIfam" id="TIGR02928">
    <property type="entry name" value="orc1/cdc6 family replication initiation protein"/>
    <property type="match status" value="1"/>
</dbReference>
<dbReference type="Gene3D" id="1.10.8.60">
    <property type="match status" value="1"/>
</dbReference>
<dbReference type="GO" id="GO:0006260">
    <property type="term" value="P:DNA replication"/>
    <property type="evidence" value="ECO:0007669"/>
    <property type="project" value="UniProtKB-UniRule"/>
</dbReference>
<dbReference type="Gene3D" id="1.10.10.10">
    <property type="entry name" value="Winged helix-like DNA-binding domain superfamily/Winged helix DNA-binding domain"/>
    <property type="match status" value="1"/>
</dbReference>
<keyword evidence="9" id="KW-1185">Reference proteome</keyword>
<evidence type="ECO:0000259" key="6">
    <source>
        <dbReference type="SMART" id="SM00382"/>
    </source>
</evidence>
<dbReference type="GO" id="GO:0016887">
    <property type="term" value="F:ATP hydrolysis activity"/>
    <property type="evidence" value="ECO:0007669"/>
    <property type="project" value="InterPro"/>
</dbReference>
<gene>
    <name evidence="8" type="ORF">SAMN05216277_10362</name>
</gene>
<dbReference type="RefSeq" id="WP_074876296.1">
    <property type="nucleotide sequence ID" value="NZ_FOXI01000003.1"/>
</dbReference>
<proteinExistence type="inferred from homology"/>
<evidence type="ECO:0000259" key="7">
    <source>
        <dbReference type="SMART" id="SM01074"/>
    </source>
</evidence>
<feature type="binding site" evidence="5">
    <location>
        <begin position="65"/>
        <end position="69"/>
    </location>
    <ligand>
        <name>ATP</name>
        <dbReference type="ChEBI" id="CHEBI:30616"/>
    </ligand>
</feature>
<dbReference type="OrthoDB" id="53276at2157"/>
<comment type="function">
    <text evidence="5">Involved in regulation of DNA replication.</text>
</comment>
<dbReference type="SUPFAM" id="SSF52540">
    <property type="entry name" value="P-loop containing nucleoside triphosphate hydrolases"/>
    <property type="match status" value="1"/>
</dbReference>
<dbReference type="Pfam" id="PF13401">
    <property type="entry name" value="AAA_22"/>
    <property type="match status" value="1"/>
</dbReference>
<dbReference type="InterPro" id="IPR015163">
    <property type="entry name" value="Cdc6_C"/>
</dbReference>
<dbReference type="InterPro" id="IPR049945">
    <property type="entry name" value="AAA_22"/>
</dbReference>
<dbReference type="SUPFAM" id="SSF46785">
    <property type="entry name" value="Winged helix' DNA-binding domain"/>
    <property type="match status" value="1"/>
</dbReference>
<keyword evidence="3 5" id="KW-0547">Nucleotide-binding</keyword>
<dbReference type="Proteomes" id="UP000183769">
    <property type="component" value="Unassembled WGS sequence"/>
</dbReference>
<dbReference type="InterPro" id="IPR050311">
    <property type="entry name" value="ORC1/CDC6"/>
</dbReference>
<evidence type="ECO:0000256" key="1">
    <source>
        <dbReference type="ARBA" id="ARBA00006184"/>
    </source>
</evidence>
<evidence type="ECO:0000313" key="8">
    <source>
        <dbReference type="EMBL" id="SFP36086.1"/>
    </source>
</evidence>
<dbReference type="Pfam" id="PF22703">
    <property type="entry name" value="Cdc6_lid"/>
    <property type="match status" value="1"/>
</dbReference>
<evidence type="ECO:0000256" key="3">
    <source>
        <dbReference type="ARBA" id="ARBA00022741"/>
    </source>
</evidence>
<feature type="binding site" evidence="5">
    <location>
        <position position="209"/>
    </location>
    <ligand>
        <name>ATP</name>
        <dbReference type="ChEBI" id="CHEBI:30616"/>
    </ligand>
</feature>
<keyword evidence="8" id="KW-0131">Cell cycle</keyword>
<keyword evidence="4 5" id="KW-0067">ATP-binding</keyword>
<feature type="domain" description="Cdc6 C-terminal" evidence="7">
    <location>
        <begin position="302"/>
        <end position="374"/>
    </location>
</feature>
<dbReference type="NCBIfam" id="NF001626">
    <property type="entry name" value="PRK00411.1-5"/>
    <property type="match status" value="1"/>
</dbReference>
<dbReference type="SMART" id="SM00382">
    <property type="entry name" value="AAA"/>
    <property type="match status" value="1"/>
</dbReference>
<dbReference type="InterPro" id="IPR055237">
    <property type="entry name" value="Cdc6_lid"/>
</dbReference>